<evidence type="ECO:0000313" key="2">
    <source>
        <dbReference type="EMBL" id="XAI71406.1"/>
    </source>
</evidence>
<dbReference type="EMBL" id="PP179334">
    <property type="protein sequence ID" value="XAI71406.1"/>
    <property type="molecule type" value="Genomic_DNA"/>
</dbReference>
<proteinExistence type="predicted"/>
<accession>A0AAU6W417</accession>
<protein>
    <submittedName>
        <fullName evidence="2">Uncharacterized protein</fullName>
    </submittedName>
</protein>
<sequence length="131" mass="14904">MSVEALKFSHSESNPWLEDGDISREKVRKYIFDERKDLDAGLLAGQDVHEIIERHQARIDGYLSGWREQDRLNFLTMYSQECTLSIDQVTAECVAKTKKIVGQQKSTRAGAYGMVFAFAVILVIIYISTGR</sequence>
<reference evidence="2" key="1">
    <citation type="journal article" date="2024" name="J. Gen. Virol.">
        <title>Novel phages of Pseudomonas syringae unveil numerous potential auxiliary metabolic genes.</title>
        <authorList>
            <person name="Feltin C."/>
            <person name="Garneau J.R."/>
            <person name="Morris C.E."/>
            <person name="Berard A."/>
            <person name="Torres-Barcelo C."/>
        </authorList>
    </citation>
    <scope>NUCLEOTIDE SEQUENCE</scope>
</reference>
<feature type="transmembrane region" description="Helical" evidence="1">
    <location>
        <begin position="109"/>
        <end position="128"/>
    </location>
</feature>
<name>A0AAU6W417_9VIRU</name>
<keyword evidence="1" id="KW-0812">Transmembrane</keyword>
<evidence type="ECO:0000256" key="1">
    <source>
        <dbReference type="SAM" id="Phobius"/>
    </source>
</evidence>
<keyword evidence="1" id="KW-1133">Transmembrane helix</keyword>
<gene>
    <name evidence="2" type="ORF">Aurca01_00018</name>
</gene>
<keyword evidence="1" id="KW-0472">Membrane</keyword>
<organism evidence="2">
    <name type="scientific">Pseudomonas phage Aurca01</name>
    <dbReference type="NCBI Taxonomy" id="3138527"/>
    <lineage>
        <taxon>Viruses</taxon>
    </lineage>
</organism>